<name>A0ACC2YGR6_9PEZI</name>
<evidence type="ECO:0000313" key="2">
    <source>
        <dbReference type="Proteomes" id="UP001172680"/>
    </source>
</evidence>
<organism evidence="1 2">
    <name type="scientific">Coniosporium tulheliwenetii</name>
    <dbReference type="NCBI Taxonomy" id="3383036"/>
    <lineage>
        <taxon>Eukaryota</taxon>
        <taxon>Fungi</taxon>
        <taxon>Dikarya</taxon>
        <taxon>Ascomycota</taxon>
        <taxon>Pezizomycotina</taxon>
        <taxon>Dothideomycetes</taxon>
        <taxon>Dothideomycetes incertae sedis</taxon>
        <taxon>Coniosporium</taxon>
    </lineage>
</organism>
<dbReference type="Proteomes" id="UP001172680">
    <property type="component" value="Unassembled WGS sequence"/>
</dbReference>
<reference evidence="1" key="1">
    <citation type="submission" date="2022-10" db="EMBL/GenBank/DDBJ databases">
        <title>Culturing micro-colonial fungi from biological soil crusts in the Mojave desert and describing Neophaeococcomyces mojavensis, and introducing the new genera and species Taxawa tesnikishii.</title>
        <authorList>
            <person name="Kurbessoian T."/>
            <person name="Stajich J.E."/>
        </authorList>
    </citation>
    <scope>NUCLEOTIDE SEQUENCE</scope>
    <source>
        <strain evidence="1">JES_115</strain>
    </source>
</reference>
<proteinExistence type="predicted"/>
<comment type="caution">
    <text evidence="1">The sequence shown here is derived from an EMBL/GenBank/DDBJ whole genome shotgun (WGS) entry which is preliminary data.</text>
</comment>
<dbReference type="EMBL" id="JAPDRP010000032">
    <property type="protein sequence ID" value="KAJ9634522.1"/>
    <property type="molecule type" value="Genomic_DNA"/>
</dbReference>
<keyword evidence="2" id="KW-1185">Reference proteome</keyword>
<accession>A0ACC2YGR6</accession>
<evidence type="ECO:0000313" key="1">
    <source>
        <dbReference type="EMBL" id="KAJ9634522.1"/>
    </source>
</evidence>
<protein>
    <submittedName>
        <fullName evidence="1">Uncharacterized protein</fullName>
    </submittedName>
</protein>
<sequence>MPSPSTVLPCPLAPYQRTGMMQQEIVYNDSPQYEPASAPTYLPAPPTNTPEELEMNDGDATLVGVGEEPEMGYTTSSSTTAVSKAEETESVEWKGALLEHKGMKKKTGLPSKSAIWPSEGDLLRGTRHAIPGIHCPYAYQAVDTFGTPFAMQHEDFGLFSLNHLYAGEKIWTIIAPAHMEKLDEKLKSTSPGISGCAQFLRHAATYIPCPLLDEWGIQFRIIRQMPREVIITFPRAYHQGFSVGATPAEASNYTDKDWDIRETARNSDKPKTRPKTTWERSLEDEEGDEADDEEKPVEENHQRRTKRERGNHSI</sequence>
<gene>
    <name evidence="1" type="ORF">H2199_008979</name>
</gene>